<keyword evidence="2" id="KW-0238">DNA-binding</keyword>
<dbReference type="PROSITE" id="PS00356">
    <property type="entry name" value="HTH_LACI_1"/>
    <property type="match status" value="1"/>
</dbReference>
<dbReference type="SUPFAM" id="SSF53822">
    <property type="entry name" value="Periplasmic binding protein-like I"/>
    <property type="match status" value="1"/>
</dbReference>
<feature type="domain" description="HTH lacI-type" evidence="4">
    <location>
        <begin position="2"/>
        <end position="57"/>
    </location>
</feature>
<evidence type="ECO:0000259" key="4">
    <source>
        <dbReference type="PROSITE" id="PS50932"/>
    </source>
</evidence>
<dbReference type="GO" id="GO:0000976">
    <property type="term" value="F:transcription cis-regulatory region binding"/>
    <property type="evidence" value="ECO:0007669"/>
    <property type="project" value="TreeGrafter"/>
</dbReference>
<evidence type="ECO:0000256" key="2">
    <source>
        <dbReference type="ARBA" id="ARBA00023125"/>
    </source>
</evidence>
<proteinExistence type="predicted"/>
<dbReference type="Pfam" id="PF13377">
    <property type="entry name" value="Peripla_BP_3"/>
    <property type="match status" value="1"/>
</dbReference>
<evidence type="ECO:0000256" key="1">
    <source>
        <dbReference type="ARBA" id="ARBA00023015"/>
    </source>
</evidence>
<gene>
    <name evidence="5" type="ORF">CBF28_13500</name>
</gene>
<evidence type="ECO:0000313" key="6">
    <source>
        <dbReference type="Proteomes" id="UP000288028"/>
    </source>
</evidence>
<dbReference type="Proteomes" id="UP000288028">
    <property type="component" value="Unassembled WGS sequence"/>
</dbReference>
<evidence type="ECO:0000313" key="5">
    <source>
        <dbReference type="EMBL" id="RSU10586.1"/>
    </source>
</evidence>
<protein>
    <submittedName>
        <fullName evidence="5">LacI family transcriptional regulator</fullName>
    </submittedName>
</protein>
<dbReference type="Pfam" id="PF00356">
    <property type="entry name" value="LacI"/>
    <property type="match status" value="1"/>
</dbReference>
<name>A0A430AR77_9ENTE</name>
<dbReference type="Gene3D" id="3.40.50.2300">
    <property type="match status" value="2"/>
</dbReference>
<dbReference type="EMBL" id="NGKB01000017">
    <property type="protein sequence ID" value="RSU10586.1"/>
    <property type="molecule type" value="Genomic_DNA"/>
</dbReference>
<dbReference type="InterPro" id="IPR000843">
    <property type="entry name" value="HTH_LacI"/>
</dbReference>
<keyword evidence="3" id="KW-0804">Transcription</keyword>
<dbReference type="CDD" id="cd01392">
    <property type="entry name" value="HTH_LacI"/>
    <property type="match status" value="1"/>
</dbReference>
<dbReference type="PROSITE" id="PS50932">
    <property type="entry name" value="HTH_LACI_2"/>
    <property type="match status" value="1"/>
</dbReference>
<dbReference type="GO" id="GO:0003700">
    <property type="term" value="F:DNA-binding transcription factor activity"/>
    <property type="evidence" value="ECO:0007669"/>
    <property type="project" value="TreeGrafter"/>
</dbReference>
<dbReference type="InterPro" id="IPR028082">
    <property type="entry name" value="Peripla_BP_I"/>
</dbReference>
<dbReference type="SUPFAM" id="SSF47413">
    <property type="entry name" value="lambda repressor-like DNA-binding domains"/>
    <property type="match status" value="1"/>
</dbReference>
<dbReference type="GeneID" id="95581197"/>
<keyword evidence="1" id="KW-0805">Transcription regulation</keyword>
<dbReference type="AlphaFoldDB" id="A0A430AR77"/>
<evidence type="ECO:0000256" key="3">
    <source>
        <dbReference type="ARBA" id="ARBA00023163"/>
    </source>
</evidence>
<dbReference type="Gene3D" id="1.10.260.40">
    <property type="entry name" value="lambda repressor-like DNA-binding domains"/>
    <property type="match status" value="1"/>
</dbReference>
<keyword evidence="6" id="KW-1185">Reference proteome</keyword>
<dbReference type="SMART" id="SM00354">
    <property type="entry name" value="HTH_LACI"/>
    <property type="match status" value="1"/>
</dbReference>
<dbReference type="InterPro" id="IPR046335">
    <property type="entry name" value="LacI/GalR-like_sensor"/>
</dbReference>
<dbReference type="PANTHER" id="PTHR30146:SF24">
    <property type="entry name" value="XYLOSE OPERON REGULATORY PROTEIN"/>
    <property type="match status" value="1"/>
</dbReference>
<reference evidence="5 6" key="1">
    <citation type="submission" date="2017-05" db="EMBL/GenBank/DDBJ databases">
        <title>Vagococcus spp. assemblies.</title>
        <authorList>
            <person name="Gulvik C.A."/>
        </authorList>
    </citation>
    <scope>NUCLEOTIDE SEQUENCE [LARGE SCALE GENOMIC DNA]</scope>
    <source>
        <strain evidence="5 6">SS1714</strain>
    </source>
</reference>
<accession>A0A430AR77</accession>
<dbReference type="OrthoDB" id="9796186at2"/>
<dbReference type="CDD" id="cd06267">
    <property type="entry name" value="PBP1_LacI_sugar_binding-like"/>
    <property type="match status" value="1"/>
</dbReference>
<sequence>MATIKDIAKHTGVSPTTVSNVIHGRDNKVSPETKLKVKNALEELNYAANMGARLLANHGSRIIGMIIQDTEAVTEDFFDNPYHGELIQALESKIKKAGYFMMFHRVSNFDEGAKLVDMWNLEGLIVSGTSSNDILKWQERISVPIVFLDSYATDKQTPFLNVGIDDRNGAYQMTKYLLQKGHERIAFTAKGTSSDTWRGVDFERSEGVRQAMKEVGLKANFIAISPTYKNYKNFVSEILEPSIKEFTALFCSSDLLAVQIVSEFYKKGILVPRDISIVSFDGTPYSKYATPQITSMHQDVSEKAEQIIYLLLKGIDSKNNIIEKVEVKTNLVEGESVKTLR</sequence>
<organism evidence="5 6">
    <name type="scientific">Vagococcus carniphilus</name>
    <dbReference type="NCBI Taxonomy" id="218144"/>
    <lineage>
        <taxon>Bacteria</taxon>
        <taxon>Bacillati</taxon>
        <taxon>Bacillota</taxon>
        <taxon>Bacilli</taxon>
        <taxon>Lactobacillales</taxon>
        <taxon>Enterococcaceae</taxon>
        <taxon>Vagococcus</taxon>
    </lineage>
</organism>
<dbReference type="InterPro" id="IPR010982">
    <property type="entry name" value="Lambda_DNA-bd_dom_sf"/>
</dbReference>
<dbReference type="PANTHER" id="PTHR30146">
    <property type="entry name" value="LACI-RELATED TRANSCRIPTIONAL REPRESSOR"/>
    <property type="match status" value="1"/>
</dbReference>
<comment type="caution">
    <text evidence="5">The sequence shown here is derived from an EMBL/GenBank/DDBJ whole genome shotgun (WGS) entry which is preliminary data.</text>
</comment>
<dbReference type="RefSeq" id="WP_126796100.1">
    <property type="nucleotide sequence ID" value="NZ_CP060720.1"/>
</dbReference>